<feature type="transmembrane region" description="Helical" evidence="6">
    <location>
        <begin position="115"/>
        <end position="134"/>
    </location>
</feature>
<evidence type="ECO:0000313" key="9">
    <source>
        <dbReference type="Proteomes" id="UP000824366"/>
    </source>
</evidence>
<organism evidence="8 9">
    <name type="scientific">Rhodoferax lithotrophicus</name>
    <dbReference type="NCBI Taxonomy" id="2798804"/>
    <lineage>
        <taxon>Bacteria</taxon>
        <taxon>Pseudomonadati</taxon>
        <taxon>Pseudomonadota</taxon>
        <taxon>Betaproteobacteria</taxon>
        <taxon>Burkholderiales</taxon>
        <taxon>Comamonadaceae</taxon>
        <taxon>Rhodoferax</taxon>
    </lineage>
</organism>
<feature type="transmembrane region" description="Helical" evidence="6">
    <location>
        <begin position="196"/>
        <end position="218"/>
    </location>
</feature>
<dbReference type="SUPFAM" id="SSF103481">
    <property type="entry name" value="Multidrug resistance efflux transporter EmrE"/>
    <property type="match status" value="2"/>
</dbReference>
<feature type="transmembrane region" description="Helical" evidence="6">
    <location>
        <begin position="141"/>
        <end position="163"/>
    </location>
</feature>
<name>A0ABN6DBU0_9BURK</name>
<feature type="transmembrane region" description="Helical" evidence="6">
    <location>
        <begin position="287"/>
        <end position="305"/>
    </location>
</feature>
<reference evidence="8 9" key="1">
    <citation type="journal article" date="2021" name="Microbiol. Spectr.">
        <title>A Single Bacterium Capable of Oxidation and Reduction of Iron at Circumneutral pH.</title>
        <authorList>
            <person name="Kato S."/>
            <person name="Ohkuma M."/>
        </authorList>
    </citation>
    <scope>NUCLEOTIDE SEQUENCE [LARGE SCALE GENOMIC DNA]</scope>
    <source>
        <strain evidence="8 9">MIZ03</strain>
    </source>
</reference>
<dbReference type="Proteomes" id="UP000824366">
    <property type="component" value="Chromosome"/>
</dbReference>
<comment type="subcellular location">
    <subcellularLocation>
        <location evidence="1">Cell membrane</location>
        <topology evidence="1">Multi-pass membrane protein</topology>
    </subcellularLocation>
</comment>
<keyword evidence="9" id="KW-1185">Reference proteome</keyword>
<evidence type="ECO:0000256" key="2">
    <source>
        <dbReference type="ARBA" id="ARBA00022475"/>
    </source>
</evidence>
<protein>
    <recommendedName>
        <fullName evidence="7">EamA domain-containing protein</fullName>
    </recommendedName>
</protein>
<gene>
    <name evidence="8" type="ORF">MIZ03_4424</name>
</gene>
<keyword evidence="2" id="KW-1003">Cell membrane</keyword>
<evidence type="ECO:0000313" key="8">
    <source>
        <dbReference type="EMBL" id="BCO29501.1"/>
    </source>
</evidence>
<dbReference type="Gene3D" id="1.10.3730.20">
    <property type="match status" value="1"/>
</dbReference>
<keyword evidence="5 6" id="KW-0472">Membrane</keyword>
<dbReference type="InterPro" id="IPR051258">
    <property type="entry name" value="Diverse_Substrate_Transporter"/>
</dbReference>
<evidence type="ECO:0000256" key="3">
    <source>
        <dbReference type="ARBA" id="ARBA00022692"/>
    </source>
</evidence>
<feature type="transmembrane region" description="Helical" evidence="6">
    <location>
        <begin position="86"/>
        <end position="109"/>
    </location>
</feature>
<feature type="domain" description="EamA" evidence="7">
    <location>
        <begin position="28"/>
        <end position="157"/>
    </location>
</feature>
<keyword evidence="3 6" id="KW-0812">Transmembrane</keyword>
<dbReference type="InterPro" id="IPR000620">
    <property type="entry name" value="EamA_dom"/>
</dbReference>
<dbReference type="Pfam" id="PF00892">
    <property type="entry name" value="EamA"/>
    <property type="match status" value="2"/>
</dbReference>
<dbReference type="PANTHER" id="PTHR42920">
    <property type="entry name" value="OS03G0707200 PROTEIN-RELATED"/>
    <property type="match status" value="1"/>
</dbReference>
<feature type="transmembrane region" description="Helical" evidence="6">
    <location>
        <begin position="230"/>
        <end position="250"/>
    </location>
</feature>
<evidence type="ECO:0000256" key="6">
    <source>
        <dbReference type="SAM" id="Phobius"/>
    </source>
</evidence>
<evidence type="ECO:0000256" key="4">
    <source>
        <dbReference type="ARBA" id="ARBA00022989"/>
    </source>
</evidence>
<feature type="domain" description="EamA" evidence="7">
    <location>
        <begin position="166"/>
        <end position="304"/>
    </location>
</feature>
<proteinExistence type="predicted"/>
<keyword evidence="4 6" id="KW-1133">Transmembrane helix</keyword>
<feature type="transmembrane region" description="Helical" evidence="6">
    <location>
        <begin position="50"/>
        <end position="74"/>
    </location>
</feature>
<sequence>MMEADSKIRHFFMNTLALPQPKSLLLLSDLALLLVAVVWGTSYGVAKGALVFYPVLGFLAVRFILTLVLLLPALWRTSALQRRDAWRTGLPLGGLMLGIFLCETLGVAHTQASNAALLISLCVVFTPLVEWWLLGRRPAQAMWVFAGLSLLGAALLSGGLVGTLGLGDALMLAAAVLRAITVCQTAKLTRHSRAPALALTAVQAAVIGFGSLLLALCLPGGLPPLPQASAFWQASLYLVLGCTIFAFFAQNWALQHSSPSRVALLTSSEPAFGALFAVFWLGESLSLSGWLGGGLIVLAALWTTLRRA</sequence>
<evidence type="ECO:0000256" key="1">
    <source>
        <dbReference type="ARBA" id="ARBA00004651"/>
    </source>
</evidence>
<evidence type="ECO:0000259" key="7">
    <source>
        <dbReference type="Pfam" id="PF00892"/>
    </source>
</evidence>
<accession>A0ABN6DBU0</accession>
<dbReference type="PANTHER" id="PTHR42920:SF5">
    <property type="entry name" value="EAMA DOMAIN-CONTAINING PROTEIN"/>
    <property type="match status" value="1"/>
</dbReference>
<evidence type="ECO:0000256" key="5">
    <source>
        <dbReference type="ARBA" id="ARBA00023136"/>
    </source>
</evidence>
<dbReference type="InterPro" id="IPR037185">
    <property type="entry name" value="EmrE-like"/>
</dbReference>
<dbReference type="EMBL" id="AP024238">
    <property type="protein sequence ID" value="BCO29501.1"/>
    <property type="molecule type" value="Genomic_DNA"/>
</dbReference>